<organism evidence="8 9">
    <name type="scientific">Moesziomyces aphidis</name>
    <name type="common">Pseudozyma aphidis</name>
    <dbReference type="NCBI Taxonomy" id="84754"/>
    <lineage>
        <taxon>Eukaryota</taxon>
        <taxon>Fungi</taxon>
        <taxon>Dikarya</taxon>
        <taxon>Basidiomycota</taxon>
        <taxon>Ustilaginomycotina</taxon>
        <taxon>Ustilaginomycetes</taxon>
        <taxon>Ustilaginales</taxon>
        <taxon>Ustilaginaceae</taxon>
        <taxon>Moesziomyces</taxon>
    </lineage>
</organism>
<sequence>MDVSARARARADAMPASSALLLQHDSRLDSRLDLEERSQRHRGSSASDGRDAREARDGAVESLSQQLQSRSSPTAASVESFSSYINKDAPLFQQRSSSPRAEDQLRDHSDPASHTGSPRLHPRHLVSTPVVSRDAFRHRHWADSDPSHPSAGVMSIEHLHNTSQTPHHLSQHAHLKPGAQQRIALAISAAHRAADRSALPASPTPAIDVNRLSVSNLAQKNQEDDERDPTYRDPRMRAPASLIDDSFESTASVVGEDAKNEIRRRRRTRPDEANLLAQVYATNAFPDHETRLFLANRVGMSVRAVSVWFQNRRQAEKKRSGRYGGSGIAPNAGAAPSTGQSTPAVESTPAKPSATVLAQRKPLGNASENAAAAPKRSEPVEMSDMSSDNKENIPPWLVARATTSRHPPLEPLKCQTPAKPCKDTLDESAPASTLRDLRRAVGPRGMGIAHVEVDACTPKTTLSRHRSTPRLSLDDVLSGRSQTLRRAATERAPLAALTADEGLDTILPPPKLLSRASSASSLSLLTTSGGRASIGNIAATPTAASPAASQSESLTSSLPPQLTAVLQRQGIIAGVDPAQGQVERSGLLGMMPSSSVSSSEADAAHDTRDEEDEERTLKLIAQRRAAKGQESRADAREAIANVGGGDAVKKVVGLAPARAVSLDWAAGRDRASTTALPVGTPLSRSVSMRLPTASTPLSTRAPGSAPETAAGDKRKRPSARSLSATDLTRRLQDAKRKTDRPATRKKPARVDENIAPTAQLETAKRRRVEELPPFGGIGMVSPMLSRSFAYPSRPVGLTATPQYVRAVSTPFARRWDLHTPSRVLGDRTNFTPAPTAQAFSHDDSGFFDCDSPQKRDDPNDHQAAELLLGLGKSAVDSRDSSASQ</sequence>
<protein>
    <recommendedName>
        <fullName evidence="7">Homeobox domain-containing protein</fullName>
    </recommendedName>
</protein>
<evidence type="ECO:0000256" key="5">
    <source>
        <dbReference type="RuleBase" id="RU000682"/>
    </source>
</evidence>
<dbReference type="PANTHER" id="PTHR24324">
    <property type="entry name" value="HOMEOBOX PROTEIN HHEX"/>
    <property type="match status" value="1"/>
</dbReference>
<gene>
    <name evidence="8" type="ORF">PaG_01825</name>
</gene>
<dbReference type="Gene3D" id="1.10.10.60">
    <property type="entry name" value="Homeodomain-like"/>
    <property type="match status" value="1"/>
</dbReference>
<dbReference type="SMART" id="SM00389">
    <property type="entry name" value="HOX"/>
    <property type="match status" value="1"/>
</dbReference>
<keyword evidence="9" id="KW-1185">Reference proteome</keyword>
<evidence type="ECO:0000256" key="6">
    <source>
        <dbReference type="SAM" id="MobiDB-lite"/>
    </source>
</evidence>
<dbReference type="GO" id="GO:0000981">
    <property type="term" value="F:DNA-binding transcription factor activity, RNA polymerase II-specific"/>
    <property type="evidence" value="ECO:0007669"/>
    <property type="project" value="InterPro"/>
</dbReference>
<dbReference type="Proteomes" id="UP000019462">
    <property type="component" value="Unassembled WGS sequence"/>
</dbReference>
<dbReference type="GO" id="GO:0000978">
    <property type="term" value="F:RNA polymerase II cis-regulatory region sequence-specific DNA binding"/>
    <property type="evidence" value="ECO:0007669"/>
    <property type="project" value="TreeGrafter"/>
</dbReference>
<feature type="compositionally biased region" description="Basic and acidic residues" evidence="6">
    <location>
        <begin position="100"/>
        <end position="111"/>
    </location>
</feature>
<feature type="compositionally biased region" description="Basic and acidic residues" evidence="6">
    <location>
        <begin position="48"/>
        <end position="59"/>
    </location>
</feature>
<evidence type="ECO:0000313" key="8">
    <source>
        <dbReference type="EMBL" id="ETS63531.1"/>
    </source>
</evidence>
<feature type="region of interest" description="Disordered" evidence="6">
    <location>
        <begin position="669"/>
        <end position="750"/>
    </location>
</feature>
<feature type="domain" description="Homeobox" evidence="7">
    <location>
        <begin position="259"/>
        <end position="319"/>
    </location>
</feature>
<dbReference type="PROSITE" id="PS00027">
    <property type="entry name" value="HOMEOBOX_1"/>
    <property type="match status" value="1"/>
</dbReference>
<feature type="region of interest" description="Disordered" evidence="6">
    <location>
        <begin position="588"/>
        <end position="614"/>
    </location>
</feature>
<feature type="compositionally biased region" description="Low complexity" evidence="6">
    <location>
        <begin position="1"/>
        <end position="19"/>
    </location>
</feature>
<evidence type="ECO:0000313" key="9">
    <source>
        <dbReference type="Proteomes" id="UP000019462"/>
    </source>
</evidence>
<evidence type="ECO:0000256" key="3">
    <source>
        <dbReference type="ARBA" id="ARBA00023242"/>
    </source>
</evidence>
<dbReference type="AlphaFoldDB" id="W3VRV6"/>
<reference evidence="8 9" key="1">
    <citation type="journal article" date="2014" name="Genome Announc.">
        <title>Genome sequence of the basidiomycetous fungus Pseudozyma aphidis DSM70725, an efficient producer of biosurfactant mannosylerythritol lipids.</title>
        <authorList>
            <person name="Lorenz S."/>
            <person name="Guenther M."/>
            <person name="Grumaz C."/>
            <person name="Rupp S."/>
            <person name="Zibek S."/>
            <person name="Sohn K."/>
        </authorList>
    </citation>
    <scope>NUCLEOTIDE SEQUENCE [LARGE SCALE GENOMIC DNA]</scope>
    <source>
        <strain evidence="9">ATCC 32657 / CBS 517.83 / DSM 70725 / JCM 10318 / NBRC 10182 / NRRL Y-7954 / St-0401</strain>
    </source>
</reference>
<dbReference type="PANTHER" id="PTHR24324:SF9">
    <property type="entry name" value="HOMEOBOX DOMAIN-CONTAINING PROTEIN"/>
    <property type="match status" value="1"/>
</dbReference>
<evidence type="ECO:0000256" key="4">
    <source>
        <dbReference type="PROSITE-ProRule" id="PRU00108"/>
    </source>
</evidence>
<feature type="compositionally biased region" description="Polar residues" evidence="6">
    <location>
        <begin position="682"/>
        <end position="698"/>
    </location>
</feature>
<evidence type="ECO:0000256" key="1">
    <source>
        <dbReference type="ARBA" id="ARBA00023125"/>
    </source>
</evidence>
<accession>W3VRV6</accession>
<dbReference type="PROSITE" id="PS50071">
    <property type="entry name" value="HOMEOBOX_2"/>
    <property type="match status" value="1"/>
</dbReference>
<feature type="compositionally biased region" description="Basic and acidic residues" evidence="6">
    <location>
        <begin position="727"/>
        <end position="750"/>
    </location>
</feature>
<keyword evidence="3 4" id="KW-0539">Nucleus</keyword>
<dbReference type="GO" id="GO:0030154">
    <property type="term" value="P:cell differentiation"/>
    <property type="evidence" value="ECO:0007669"/>
    <property type="project" value="TreeGrafter"/>
</dbReference>
<feature type="region of interest" description="Disordered" evidence="6">
    <location>
        <begin position="313"/>
        <end position="392"/>
    </location>
</feature>
<dbReference type="FunFam" id="1.10.10.60:FF:000534">
    <property type="entry name" value="Chromosome 1, whole genome shotgun sequence"/>
    <property type="match status" value="1"/>
</dbReference>
<evidence type="ECO:0000259" key="7">
    <source>
        <dbReference type="PROSITE" id="PS50071"/>
    </source>
</evidence>
<feature type="region of interest" description="Disordered" evidence="6">
    <location>
        <begin position="196"/>
        <end position="238"/>
    </location>
</feature>
<feature type="DNA-binding region" description="Homeobox" evidence="4">
    <location>
        <begin position="261"/>
        <end position="320"/>
    </location>
</feature>
<dbReference type="EMBL" id="AWNI01000008">
    <property type="protein sequence ID" value="ETS63531.1"/>
    <property type="molecule type" value="Genomic_DNA"/>
</dbReference>
<dbReference type="InterPro" id="IPR009057">
    <property type="entry name" value="Homeodomain-like_sf"/>
</dbReference>
<feature type="region of interest" description="Disordered" evidence="6">
    <location>
        <begin position="407"/>
        <end position="432"/>
    </location>
</feature>
<dbReference type="Pfam" id="PF00046">
    <property type="entry name" value="Homeodomain"/>
    <property type="match status" value="1"/>
</dbReference>
<dbReference type="InterPro" id="IPR017970">
    <property type="entry name" value="Homeobox_CS"/>
</dbReference>
<proteinExistence type="predicted"/>
<keyword evidence="2 4" id="KW-0371">Homeobox</keyword>
<dbReference type="OrthoDB" id="6159439at2759"/>
<dbReference type="InterPro" id="IPR051000">
    <property type="entry name" value="Homeobox_DNA-bind_prot"/>
</dbReference>
<feature type="compositionally biased region" description="Polar residues" evidence="6">
    <location>
        <begin position="73"/>
        <end position="85"/>
    </location>
</feature>
<feature type="compositionally biased region" description="Low complexity" evidence="6">
    <location>
        <begin position="62"/>
        <end position="72"/>
    </location>
</feature>
<dbReference type="InterPro" id="IPR001356">
    <property type="entry name" value="HD"/>
</dbReference>
<dbReference type="SUPFAM" id="SSF46689">
    <property type="entry name" value="Homeodomain-like"/>
    <property type="match status" value="1"/>
</dbReference>
<comment type="subcellular location">
    <subcellularLocation>
        <location evidence="4 5">Nucleus</location>
    </subcellularLocation>
</comment>
<name>W3VRV6_MOEAP</name>
<evidence type="ECO:0000256" key="2">
    <source>
        <dbReference type="ARBA" id="ARBA00023155"/>
    </source>
</evidence>
<keyword evidence="1 4" id="KW-0238">DNA-binding</keyword>
<feature type="region of interest" description="Disordered" evidence="6">
    <location>
        <begin position="1"/>
        <end position="125"/>
    </location>
</feature>
<dbReference type="GO" id="GO:0005634">
    <property type="term" value="C:nucleus"/>
    <property type="evidence" value="ECO:0007669"/>
    <property type="project" value="UniProtKB-SubCell"/>
</dbReference>
<dbReference type="CDD" id="cd00086">
    <property type="entry name" value="homeodomain"/>
    <property type="match status" value="1"/>
</dbReference>
<comment type="caution">
    <text evidence="8">The sequence shown here is derived from an EMBL/GenBank/DDBJ whole genome shotgun (WGS) entry which is preliminary data.</text>
</comment>
<dbReference type="HOGENOM" id="CLU_003701_0_0_1"/>
<feature type="compositionally biased region" description="Basic and acidic residues" evidence="6">
    <location>
        <begin position="24"/>
        <end position="38"/>
    </location>
</feature>